<protein>
    <submittedName>
        <fullName evidence="3">Uncharacterized protein</fullName>
    </submittedName>
</protein>
<keyword evidence="4" id="KW-1185">Reference proteome</keyword>
<name>A0ABR1T308_9PEZI</name>
<dbReference type="EMBL" id="JAQQWK010000006">
    <property type="protein sequence ID" value="KAK8040113.1"/>
    <property type="molecule type" value="Genomic_DNA"/>
</dbReference>
<keyword evidence="1" id="KW-0812">Transmembrane</keyword>
<reference evidence="3 4" key="1">
    <citation type="submission" date="2023-01" db="EMBL/GenBank/DDBJ databases">
        <title>Analysis of 21 Apiospora genomes using comparative genomics revels a genus with tremendous synthesis potential of carbohydrate active enzymes and secondary metabolites.</title>
        <authorList>
            <person name="Sorensen T."/>
        </authorList>
    </citation>
    <scope>NUCLEOTIDE SEQUENCE [LARGE SCALE GENOMIC DNA]</scope>
    <source>
        <strain evidence="3 4">CBS 33761</strain>
    </source>
</reference>
<feature type="transmembrane region" description="Helical" evidence="1">
    <location>
        <begin position="263"/>
        <end position="281"/>
    </location>
</feature>
<organism evidence="3 4">
    <name type="scientific">Apiospora rasikravindrae</name>
    <dbReference type="NCBI Taxonomy" id="990691"/>
    <lineage>
        <taxon>Eukaryota</taxon>
        <taxon>Fungi</taxon>
        <taxon>Dikarya</taxon>
        <taxon>Ascomycota</taxon>
        <taxon>Pezizomycotina</taxon>
        <taxon>Sordariomycetes</taxon>
        <taxon>Xylariomycetidae</taxon>
        <taxon>Amphisphaeriales</taxon>
        <taxon>Apiosporaceae</taxon>
        <taxon>Apiospora</taxon>
    </lineage>
</organism>
<evidence type="ECO:0000256" key="2">
    <source>
        <dbReference type="SAM" id="SignalP"/>
    </source>
</evidence>
<keyword evidence="1" id="KW-0472">Membrane</keyword>
<keyword evidence="1" id="KW-1133">Transmembrane helix</keyword>
<proteinExistence type="predicted"/>
<accession>A0ABR1T308</accession>
<comment type="caution">
    <text evidence="3">The sequence shown here is derived from an EMBL/GenBank/DDBJ whole genome shotgun (WGS) entry which is preliminary data.</text>
</comment>
<dbReference type="Proteomes" id="UP001444661">
    <property type="component" value="Unassembled WGS sequence"/>
</dbReference>
<keyword evidence="2" id="KW-0732">Signal</keyword>
<evidence type="ECO:0000313" key="4">
    <source>
        <dbReference type="Proteomes" id="UP001444661"/>
    </source>
</evidence>
<gene>
    <name evidence="3" type="ORF">PG993_008524</name>
</gene>
<feature type="chain" id="PRO_5045790562" evidence="2">
    <location>
        <begin position="19"/>
        <end position="282"/>
    </location>
</feature>
<sequence>MQLSNLFVSALLAVAVSAEGGDNKGDGHKGGKDSIGKQCFQMAKLEMITQLGANDTALAAKFNNNQTKIDDFKKKVAESDTKLKAMTANATLVGECATINAEAREKGQCGKMKFAEKLVAMAGNDTALAAKFKNNQTKIDDFKTKATAAKADLSAMQGNATLTAFCSVQNTKAQCFKMAAMQKTEEMAKNQTALEAKFKGDETKIKAFQDKAAKWQTQLDAMMANATLMDTCKTLTKAQAEGSSGTNAAAKDGKKSAAATIDAFSGFITAAFAVVVAGTLML</sequence>
<feature type="signal peptide" evidence="2">
    <location>
        <begin position="1"/>
        <end position="18"/>
    </location>
</feature>
<evidence type="ECO:0000256" key="1">
    <source>
        <dbReference type="SAM" id="Phobius"/>
    </source>
</evidence>
<evidence type="ECO:0000313" key="3">
    <source>
        <dbReference type="EMBL" id="KAK8040113.1"/>
    </source>
</evidence>